<evidence type="ECO:0000313" key="1">
    <source>
        <dbReference type="EMBL" id="KAH3816238.1"/>
    </source>
</evidence>
<sequence>MFPDSDIARKFKCKRTKVANITKALAPVAQKRVNALCTENKFSVMMDESNDQGDKKCVAILVGVYD</sequence>
<organism evidence="1 2">
    <name type="scientific">Dreissena polymorpha</name>
    <name type="common">Zebra mussel</name>
    <name type="synonym">Mytilus polymorpha</name>
    <dbReference type="NCBI Taxonomy" id="45954"/>
    <lineage>
        <taxon>Eukaryota</taxon>
        <taxon>Metazoa</taxon>
        <taxon>Spiralia</taxon>
        <taxon>Lophotrochozoa</taxon>
        <taxon>Mollusca</taxon>
        <taxon>Bivalvia</taxon>
        <taxon>Autobranchia</taxon>
        <taxon>Heteroconchia</taxon>
        <taxon>Euheterodonta</taxon>
        <taxon>Imparidentia</taxon>
        <taxon>Neoheterodontei</taxon>
        <taxon>Myida</taxon>
        <taxon>Dreissenoidea</taxon>
        <taxon>Dreissenidae</taxon>
        <taxon>Dreissena</taxon>
    </lineage>
</organism>
<reference evidence="1" key="1">
    <citation type="journal article" date="2019" name="bioRxiv">
        <title>The Genome of the Zebra Mussel, Dreissena polymorpha: A Resource for Invasive Species Research.</title>
        <authorList>
            <person name="McCartney M.A."/>
            <person name="Auch B."/>
            <person name="Kono T."/>
            <person name="Mallez S."/>
            <person name="Zhang Y."/>
            <person name="Obille A."/>
            <person name="Becker A."/>
            <person name="Abrahante J.E."/>
            <person name="Garbe J."/>
            <person name="Badalamenti J.P."/>
            <person name="Herman A."/>
            <person name="Mangelson H."/>
            <person name="Liachko I."/>
            <person name="Sullivan S."/>
            <person name="Sone E.D."/>
            <person name="Koren S."/>
            <person name="Silverstein K.A.T."/>
            <person name="Beckman K.B."/>
            <person name="Gohl D.M."/>
        </authorList>
    </citation>
    <scope>NUCLEOTIDE SEQUENCE</scope>
    <source>
        <strain evidence="1">Duluth1</strain>
        <tissue evidence="1">Whole animal</tissue>
    </source>
</reference>
<gene>
    <name evidence="1" type="ORF">DPMN_117751</name>
</gene>
<dbReference type="Proteomes" id="UP000828390">
    <property type="component" value="Unassembled WGS sequence"/>
</dbReference>
<keyword evidence="2" id="KW-1185">Reference proteome</keyword>
<comment type="caution">
    <text evidence="1">The sequence shown here is derived from an EMBL/GenBank/DDBJ whole genome shotgun (WGS) entry which is preliminary data.</text>
</comment>
<reference evidence="1" key="2">
    <citation type="submission" date="2020-11" db="EMBL/GenBank/DDBJ databases">
        <authorList>
            <person name="McCartney M.A."/>
            <person name="Auch B."/>
            <person name="Kono T."/>
            <person name="Mallez S."/>
            <person name="Becker A."/>
            <person name="Gohl D.M."/>
            <person name="Silverstein K.A.T."/>
            <person name="Koren S."/>
            <person name="Bechman K.B."/>
            <person name="Herman A."/>
            <person name="Abrahante J.E."/>
            <person name="Garbe J."/>
        </authorList>
    </citation>
    <scope>NUCLEOTIDE SEQUENCE</scope>
    <source>
        <strain evidence="1">Duluth1</strain>
        <tissue evidence="1">Whole animal</tissue>
    </source>
</reference>
<dbReference type="EMBL" id="JAIWYP010000005">
    <property type="protein sequence ID" value="KAH3816238.1"/>
    <property type="molecule type" value="Genomic_DNA"/>
</dbReference>
<proteinExistence type="predicted"/>
<protein>
    <submittedName>
        <fullName evidence="1">Uncharacterized protein</fullName>
    </submittedName>
</protein>
<dbReference type="AlphaFoldDB" id="A0A9D4GIY7"/>
<accession>A0A9D4GIY7</accession>
<evidence type="ECO:0000313" key="2">
    <source>
        <dbReference type="Proteomes" id="UP000828390"/>
    </source>
</evidence>
<name>A0A9D4GIY7_DREPO</name>